<dbReference type="Pfam" id="PF02458">
    <property type="entry name" value="Transferase"/>
    <property type="match status" value="1"/>
</dbReference>
<dbReference type="Gene3D" id="3.30.559.10">
    <property type="entry name" value="Chloramphenicol acetyltransferase-like domain"/>
    <property type="match status" value="1"/>
</dbReference>
<sequence length="135" mass="14622">MAHLVRANTCPAAFAGAAARVRAAVDATTDQLLGAISKAIGSDPSSFASALFNAMKSPNSTVISNQSRFPLYRNDFGWGAPAWVSPLPVFYANFVSFLPPPPSMDGYCVYMTLDAHVLRRVAQNDLWRAHARLLH</sequence>
<evidence type="ECO:0000313" key="1">
    <source>
        <dbReference type="EMBL" id="KAJ2784493.1"/>
    </source>
</evidence>
<comment type="caution">
    <text evidence="1">The sequence shown here is derived from an EMBL/GenBank/DDBJ whole genome shotgun (WGS) entry which is preliminary data.</text>
</comment>
<organism evidence="1 2">
    <name type="scientific">Coemansia javaensis</name>
    <dbReference type="NCBI Taxonomy" id="2761396"/>
    <lineage>
        <taxon>Eukaryota</taxon>
        <taxon>Fungi</taxon>
        <taxon>Fungi incertae sedis</taxon>
        <taxon>Zoopagomycota</taxon>
        <taxon>Kickxellomycotina</taxon>
        <taxon>Kickxellomycetes</taxon>
        <taxon>Kickxellales</taxon>
        <taxon>Kickxellaceae</taxon>
        <taxon>Coemansia</taxon>
    </lineage>
</organism>
<evidence type="ECO:0000313" key="2">
    <source>
        <dbReference type="Proteomes" id="UP001140217"/>
    </source>
</evidence>
<dbReference type="AlphaFoldDB" id="A0A9W8HET8"/>
<name>A0A9W8HET8_9FUNG</name>
<dbReference type="Proteomes" id="UP001140217">
    <property type="component" value="Unassembled WGS sequence"/>
</dbReference>
<protein>
    <submittedName>
        <fullName evidence="1">Uncharacterized protein</fullName>
    </submittedName>
</protein>
<reference evidence="1" key="1">
    <citation type="submission" date="2022-07" db="EMBL/GenBank/DDBJ databases">
        <title>Phylogenomic reconstructions and comparative analyses of Kickxellomycotina fungi.</title>
        <authorList>
            <person name="Reynolds N.K."/>
            <person name="Stajich J.E."/>
            <person name="Barry K."/>
            <person name="Grigoriev I.V."/>
            <person name="Crous P."/>
            <person name="Smith M.E."/>
        </authorList>
    </citation>
    <scope>NUCLEOTIDE SEQUENCE</scope>
    <source>
        <strain evidence="1">NBRC 105414</strain>
    </source>
</reference>
<proteinExistence type="predicted"/>
<dbReference type="OrthoDB" id="1862401at2759"/>
<keyword evidence="2" id="KW-1185">Reference proteome</keyword>
<dbReference type="InterPro" id="IPR023213">
    <property type="entry name" value="CAT-like_dom_sf"/>
</dbReference>
<gene>
    <name evidence="1" type="ORF">H4R18_001115</name>
</gene>
<dbReference type="EMBL" id="JANBUL010000026">
    <property type="protein sequence ID" value="KAJ2784493.1"/>
    <property type="molecule type" value="Genomic_DNA"/>
</dbReference>
<accession>A0A9W8HET8</accession>